<dbReference type="Pfam" id="PF00147">
    <property type="entry name" value="Fibrinogen_C"/>
    <property type="match status" value="1"/>
</dbReference>
<dbReference type="SUPFAM" id="SSF56496">
    <property type="entry name" value="Fibrinogen C-terminal domain-like"/>
    <property type="match status" value="1"/>
</dbReference>
<dbReference type="Gene3D" id="3.90.215.10">
    <property type="entry name" value="Gamma Fibrinogen, chain A, domain 1"/>
    <property type="match status" value="1"/>
</dbReference>
<dbReference type="InterPro" id="IPR002181">
    <property type="entry name" value="Fibrinogen_a/b/g_C_dom"/>
</dbReference>
<dbReference type="VEuPathDB" id="VectorBase:ISCI024182"/>
<evidence type="ECO:0000256" key="1">
    <source>
        <dbReference type="ARBA" id="ARBA00023157"/>
    </source>
</evidence>
<dbReference type="Proteomes" id="UP000001555">
    <property type="component" value="Unassembled WGS sequence"/>
</dbReference>
<evidence type="ECO:0000313" key="3">
    <source>
        <dbReference type="EMBL" id="EEC03213.1"/>
    </source>
</evidence>
<evidence type="ECO:0000313" key="5">
    <source>
        <dbReference type="Proteomes" id="UP000001555"/>
    </source>
</evidence>
<dbReference type="InterPro" id="IPR020837">
    <property type="entry name" value="Fibrinogen_CS"/>
</dbReference>
<dbReference type="PANTHER" id="PTHR19143:SF430">
    <property type="match status" value="1"/>
</dbReference>
<reference evidence="4" key="2">
    <citation type="submission" date="2020-05" db="UniProtKB">
        <authorList>
            <consortium name="EnsemblMetazoa"/>
        </authorList>
    </citation>
    <scope>IDENTIFICATION</scope>
    <source>
        <strain evidence="4">wikel</strain>
    </source>
</reference>
<proteinExistence type="predicted"/>
<dbReference type="PROSITE" id="PS00514">
    <property type="entry name" value="FIBRINOGEN_C_1"/>
    <property type="match status" value="1"/>
</dbReference>
<dbReference type="HOGENOM" id="CLU_038628_11_1_1"/>
<feature type="non-terminal residue" evidence="3">
    <location>
        <position position="1"/>
    </location>
</feature>
<keyword evidence="5" id="KW-1185">Reference proteome</keyword>
<dbReference type="PANTHER" id="PTHR19143">
    <property type="entry name" value="FIBRINOGEN/TENASCIN/ANGIOPOEITIN"/>
    <property type="match status" value="1"/>
</dbReference>
<dbReference type="PaxDb" id="6945-B7P9E1"/>
<evidence type="ECO:0000313" key="4">
    <source>
        <dbReference type="EnsemblMetazoa" id="ISCW024182-PA"/>
    </source>
</evidence>
<sequence>AGKGYDALSGHNGSEFTVKKYMGKSDQDTCFRETLTGGWWFKRCNEANLNGRKLTLLLPTTKPRGITWNIQGDIKAYDYTYEKVEMKIRDADFGFCTGFSKS</sequence>
<gene>
    <name evidence="3" type="ORF">IscW_ISCW024182</name>
</gene>
<dbReference type="EMBL" id="ABJB010437051">
    <property type="status" value="NOT_ANNOTATED_CDS"/>
    <property type="molecule type" value="Genomic_DNA"/>
</dbReference>
<dbReference type="InterPro" id="IPR014716">
    <property type="entry name" value="Fibrinogen_a/b/g_C_1"/>
</dbReference>
<accession>B7P9E1</accession>
<dbReference type="EMBL" id="DS662777">
    <property type="protein sequence ID" value="EEC03213.1"/>
    <property type="molecule type" value="Genomic_DNA"/>
</dbReference>
<dbReference type="EnsemblMetazoa" id="ISCW024182-RA">
    <property type="protein sequence ID" value="ISCW024182-PA"/>
    <property type="gene ID" value="ISCW024182"/>
</dbReference>
<protein>
    <submittedName>
        <fullName evidence="3 4">Ficolin, putative</fullName>
    </submittedName>
</protein>
<dbReference type="InterPro" id="IPR036056">
    <property type="entry name" value="Fibrinogen-like_C"/>
</dbReference>
<dbReference type="VEuPathDB" id="VectorBase:ISCW024182"/>
<name>B7P9E1_IXOSC</name>
<organism>
    <name type="scientific">Ixodes scapularis</name>
    <name type="common">Black-legged tick</name>
    <name type="synonym">Deer tick</name>
    <dbReference type="NCBI Taxonomy" id="6945"/>
    <lineage>
        <taxon>Eukaryota</taxon>
        <taxon>Metazoa</taxon>
        <taxon>Ecdysozoa</taxon>
        <taxon>Arthropoda</taxon>
        <taxon>Chelicerata</taxon>
        <taxon>Arachnida</taxon>
        <taxon>Acari</taxon>
        <taxon>Parasitiformes</taxon>
        <taxon>Ixodida</taxon>
        <taxon>Ixodoidea</taxon>
        <taxon>Ixodidae</taxon>
        <taxon>Ixodinae</taxon>
        <taxon>Ixodes</taxon>
    </lineage>
</organism>
<evidence type="ECO:0000259" key="2">
    <source>
        <dbReference type="Pfam" id="PF00147"/>
    </source>
</evidence>
<reference evidence="3 5" key="1">
    <citation type="submission" date="2008-03" db="EMBL/GenBank/DDBJ databases">
        <title>Annotation of Ixodes scapularis.</title>
        <authorList>
            <consortium name="Ixodes scapularis Genome Project Consortium"/>
            <person name="Caler E."/>
            <person name="Hannick L.I."/>
            <person name="Bidwell S."/>
            <person name="Joardar V."/>
            <person name="Thiagarajan M."/>
            <person name="Amedeo P."/>
            <person name="Galinsky K.J."/>
            <person name="Schobel S."/>
            <person name="Inman J."/>
            <person name="Hostetler J."/>
            <person name="Miller J."/>
            <person name="Hammond M."/>
            <person name="Megy K."/>
            <person name="Lawson D."/>
            <person name="Kodira C."/>
            <person name="Sutton G."/>
            <person name="Meyer J."/>
            <person name="Hill C.A."/>
            <person name="Birren B."/>
            <person name="Nene V."/>
            <person name="Collins F."/>
            <person name="Alarcon-Chaidez F."/>
            <person name="Wikel S."/>
            <person name="Strausberg R."/>
        </authorList>
    </citation>
    <scope>NUCLEOTIDE SEQUENCE [LARGE SCALE GENOMIC DNA]</scope>
    <source>
        <strain evidence="5">Wikel</strain>
        <strain evidence="3">Wikel colony</strain>
    </source>
</reference>
<feature type="domain" description="Fibrinogen C-terminal" evidence="2">
    <location>
        <begin position="7"/>
        <end position="89"/>
    </location>
</feature>
<keyword evidence="1" id="KW-1015">Disulfide bond</keyword>
<dbReference type="InterPro" id="IPR050373">
    <property type="entry name" value="Fibrinogen_C-term_domain"/>
</dbReference>
<dbReference type="AlphaFoldDB" id="B7P9E1"/>